<accession>A0A066XTJ6</accession>
<reference evidence="3" key="1">
    <citation type="journal article" date="2014" name="Genome Announc.">
        <title>Draft genome sequence of Colletotrichum sublineola, a destructive pathogen of cultivated sorghum.</title>
        <authorList>
            <person name="Baroncelli R."/>
            <person name="Sanz-Martin J.M."/>
            <person name="Rech G.E."/>
            <person name="Sukno S.A."/>
            <person name="Thon M.R."/>
        </authorList>
    </citation>
    <scope>NUCLEOTIDE SEQUENCE [LARGE SCALE GENOMIC DNA]</scope>
    <source>
        <strain evidence="3">TX430BB</strain>
    </source>
</reference>
<keyword evidence="3" id="KW-1185">Reference proteome</keyword>
<proteinExistence type="predicted"/>
<dbReference type="EMBL" id="JMSE01000567">
    <property type="protein sequence ID" value="KDN69076.1"/>
    <property type="molecule type" value="Genomic_DNA"/>
</dbReference>
<dbReference type="Proteomes" id="UP000027238">
    <property type="component" value="Unassembled WGS sequence"/>
</dbReference>
<feature type="region of interest" description="Disordered" evidence="1">
    <location>
        <begin position="96"/>
        <end position="144"/>
    </location>
</feature>
<feature type="compositionally biased region" description="Acidic residues" evidence="1">
    <location>
        <begin position="100"/>
        <end position="110"/>
    </location>
</feature>
<evidence type="ECO:0000256" key="1">
    <source>
        <dbReference type="SAM" id="MobiDB-lite"/>
    </source>
</evidence>
<name>A0A066XTJ6_COLSU</name>
<protein>
    <submittedName>
        <fullName evidence="2">Uncharacterized protein</fullName>
    </submittedName>
</protein>
<dbReference type="AlphaFoldDB" id="A0A066XTJ6"/>
<gene>
    <name evidence="2" type="ORF">CSUB01_10230</name>
</gene>
<organism evidence="2 3">
    <name type="scientific">Colletotrichum sublineola</name>
    <name type="common">Sorghum anthracnose fungus</name>
    <dbReference type="NCBI Taxonomy" id="1173701"/>
    <lineage>
        <taxon>Eukaryota</taxon>
        <taxon>Fungi</taxon>
        <taxon>Dikarya</taxon>
        <taxon>Ascomycota</taxon>
        <taxon>Pezizomycotina</taxon>
        <taxon>Sordariomycetes</taxon>
        <taxon>Hypocreomycetidae</taxon>
        <taxon>Glomerellales</taxon>
        <taxon>Glomerellaceae</taxon>
        <taxon>Colletotrichum</taxon>
        <taxon>Colletotrichum graminicola species complex</taxon>
    </lineage>
</organism>
<dbReference type="HOGENOM" id="CLU_1796349_0_0_1"/>
<comment type="caution">
    <text evidence="2">The sequence shown here is derived from an EMBL/GenBank/DDBJ whole genome shotgun (WGS) entry which is preliminary data.</text>
</comment>
<sequence>MTPSPNCAVTATQPHRDLFPWCYRTRLIRCYSRGEDGEGDGDEEEVIADFVVFVPQPDSLMRFRNLAIAALRLRETVRSSATLAFVRSDGLYSFHPSVLEDGDDDSDDDSSGNGGGNGDGNEVIVDLVGLRAPRPGKPSRSHTP</sequence>
<evidence type="ECO:0000313" key="2">
    <source>
        <dbReference type="EMBL" id="KDN69076.1"/>
    </source>
</evidence>
<evidence type="ECO:0000313" key="3">
    <source>
        <dbReference type="Proteomes" id="UP000027238"/>
    </source>
</evidence>